<dbReference type="EMBL" id="GGEC01077056">
    <property type="protein sequence ID" value="MBX57540.1"/>
    <property type="molecule type" value="Transcribed_RNA"/>
</dbReference>
<feature type="region of interest" description="Disordered" evidence="1">
    <location>
        <begin position="1"/>
        <end position="33"/>
    </location>
</feature>
<accession>A0A2P2PS17</accession>
<proteinExistence type="predicted"/>
<reference evidence="2" key="1">
    <citation type="submission" date="2018-02" db="EMBL/GenBank/DDBJ databases">
        <title>Rhizophora mucronata_Transcriptome.</title>
        <authorList>
            <person name="Meera S.P."/>
            <person name="Sreeshan A."/>
            <person name="Augustine A."/>
        </authorList>
    </citation>
    <scope>NUCLEOTIDE SEQUENCE</scope>
    <source>
        <tissue evidence="2">Leaf</tissue>
    </source>
</reference>
<dbReference type="AlphaFoldDB" id="A0A2P2PS17"/>
<sequence>MEQQAHREEHTRGAQVARTDLVLHKTKEPVLKR</sequence>
<evidence type="ECO:0000313" key="2">
    <source>
        <dbReference type="EMBL" id="MBX57540.1"/>
    </source>
</evidence>
<feature type="compositionally biased region" description="Basic and acidic residues" evidence="1">
    <location>
        <begin position="21"/>
        <end position="33"/>
    </location>
</feature>
<name>A0A2P2PS17_RHIMU</name>
<organism evidence="2">
    <name type="scientific">Rhizophora mucronata</name>
    <name type="common">Asiatic mangrove</name>
    <dbReference type="NCBI Taxonomy" id="61149"/>
    <lineage>
        <taxon>Eukaryota</taxon>
        <taxon>Viridiplantae</taxon>
        <taxon>Streptophyta</taxon>
        <taxon>Embryophyta</taxon>
        <taxon>Tracheophyta</taxon>
        <taxon>Spermatophyta</taxon>
        <taxon>Magnoliopsida</taxon>
        <taxon>eudicotyledons</taxon>
        <taxon>Gunneridae</taxon>
        <taxon>Pentapetalae</taxon>
        <taxon>rosids</taxon>
        <taxon>fabids</taxon>
        <taxon>Malpighiales</taxon>
        <taxon>Rhizophoraceae</taxon>
        <taxon>Rhizophora</taxon>
    </lineage>
</organism>
<feature type="compositionally biased region" description="Basic and acidic residues" evidence="1">
    <location>
        <begin position="1"/>
        <end position="12"/>
    </location>
</feature>
<protein>
    <submittedName>
        <fullName evidence="2">Uncharacterized protein</fullName>
    </submittedName>
</protein>
<evidence type="ECO:0000256" key="1">
    <source>
        <dbReference type="SAM" id="MobiDB-lite"/>
    </source>
</evidence>